<keyword evidence="1" id="KW-0472">Membrane</keyword>
<name>A0A3G5AG94_9VIRU</name>
<keyword evidence="1" id="KW-0812">Transmembrane</keyword>
<keyword evidence="1" id="KW-1133">Transmembrane helix</keyword>
<proteinExistence type="predicted"/>
<reference evidence="2" key="1">
    <citation type="submission" date="2018-10" db="EMBL/GenBank/DDBJ databases">
        <title>Hidden diversity of soil giant viruses.</title>
        <authorList>
            <person name="Schulz F."/>
            <person name="Alteio L."/>
            <person name="Goudeau D."/>
            <person name="Ryan E.M."/>
            <person name="Malmstrom R.R."/>
            <person name="Blanchard J."/>
            <person name="Woyke T."/>
        </authorList>
    </citation>
    <scope>NUCLEOTIDE SEQUENCE</scope>
    <source>
        <strain evidence="2">SAV1</strain>
    </source>
</reference>
<evidence type="ECO:0000313" key="2">
    <source>
        <dbReference type="EMBL" id="AYV85311.1"/>
    </source>
</evidence>
<organism evidence="2">
    <name type="scientific">Satyrvirus sp</name>
    <dbReference type="NCBI Taxonomy" id="2487771"/>
    <lineage>
        <taxon>Viruses</taxon>
        <taxon>Varidnaviria</taxon>
        <taxon>Bamfordvirae</taxon>
        <taxon>Nucleocytoviricota</taxon>
        <taxon>Megaviricetes</taxon>
        <taxon>Imitervirales</taxon>
        <taxon>Mimiviridae</taxon>
        <taxon>Megamimivirinae</taxon>
    </lineage>
</organism>
<dbReference type="EMBL" id="MK072446">
    <property type="protein sequence ID" value="AYV85311.1"/>
    <property type="molecule type" value="Genomic_DNA"/>
</dbReference>
<evidence type="ECO:0000256" key="1">
    <source>
        <dbReference type="SAM" id="Phobius"/>
    </source>
</evidence>
<protein>
    <submittedName>
        <fullName evidence="2">Uncharacterized protein</fullName>
    </submittedName>
</protein>
<feature type="transmembrane region" description="Helical" evidence="1">
    <location>
        <begin position="6"/>
        <end position="22"/>
    </location>
</feature>
<gene>
    <name evidence="2" type="ORF">Satyrvirus10_12</name>
</gene>
<sequence>MNVAVLILVLIIIIIVAVYLYKKFKPKSRVEQCIEKSIPIFKNCFSSCMFDGNNPCMVNKNSSYKECEKKCNKICFDKLEKSMHRTFC</sequence>
<accession>A0A3G5AG94</accession>